<dbReference type="InterPro" id="IPR050255">
    <property type="entry name" value="POU_domain_TF"/>
</dbReference>
<dbReference type="SMART" id="SM00352">
    <property type="entry name" value="POU"/>
    <property type="match status" value="1"/>
</dbReference>
<comment type="subcellular location">
    <subcellularLocation>
        <location evidence="1">Nucleus</location>
    </subcellularLocation>
</comment>
<dbReference type="PRINTS" id="PR00028">
    <property type="entry name" value="POUDOMAIN"/>
</dbReference>
<dbReference type="InterPro" id="IPR010982">
    <property type="entry name" value="Lambda_DNA-bd_dom_sf"/>
</dbReference>
<feature type="compositionally biased region" description="Low complexity" evidence="5">
    <location>
        <begin position="278"/>
        <end position="291"/>
    </location>
</feature>
<dbReference type="WBParaSite" id="SVE_0073300.1">
    <property type="protein sequence ID" value="SVE_0073300.1"/>
    <property type="gene ID" value="SVE_0073300"/>
</dbReference>
<protein>
    <submittedName>
        <fullName evidence="8">POU-specific domain-containing protein</fullName>
    </submittedName>
</protein>
<proteinExistence type="predicted"/>
<feature type="compositionally biased region" description="Polar residues" evidence="5">
    <location>
        <begin position="175"/>
        <end position="188"/>
    </location>
</feature>
<dbReference type="Proteomes" id="UP000035680">
    <property type="component" value="Unassembled WGS sequence"/>
</dbReference>
<feature type="compositionally biased region" description="Basic and acidic residues" evidence="5">
    <location>
        <begin position="161"/>
        <end position="174"/>
    </location>
</feature>
<dbReference type="STRING" id="75913.A0A0K0EW34"/>
<keyword evidence="2" id="KW-0238">DNA-binding</keyword>
<dbReference type="AlphaFoldDB" id="A0A0K0EW34"/>
<feature type="compositionally biased region" description="Basic and acidic residues" evidence="5">
    <location>
        <begin position="242"/>
        <end position="276"/>
    </location>
</feature>
<evidence type="ECO:0000259" key="6">
    <source>
        <dbReference type="PROSITE" id="PS51179"/>
    </source>
</evidence>
<evidence type="ECO:0000256" key="5">
    <source>
        <dbReference type="SAM" id="MobiDB-lite"/>
    </source>
</evidence>
<reference evidence="8" key="2">
    <citation type="submission" date="2015-08" db="UniProtKB">
        <authorList>
            <consortium name="WormBaseParasite"/>
        </authorList>
    </citation>
    <scope>IDENTIFICATION</scope>
</reference>
<dbReference type="InterPro" id="IPR000327">
    <property type="entry name" value="POU_dom"/>
</dbReference>
<organism evidence="7 8">
    <name type="scientific">Strongyloides venezuelensis</name>
    <name type="common">Threadworm</name>
    <dbReference type="NCBI Taxonomy" id="75913"/>
    <lineage>
        <taxon>Eukaryota</taxon>
        <taxon>Metazoa</taxon>
        <taxon>Ecdysozoa</taxon>
        <taxon>Nematoda</taxon>
        <taxon>Chromadorea</taxon>
        <taxon>Rhabditida</taxon>
        <taxon>Tylenchina</taxon>
        <taxon>Panagrolaimomorpha</taxon>
        <taxon>Strongyloidoidea</taxon>
        <taxon>Strongyloididae</taxon>
        <taxon>Strongyloides</taxon>
    </lineage>
</organism>
<accession>A0A0K0EW34</accession>
<feature type="compositionally biased region" description="Basic and acidic residues" evidence="5">
    <location>
        <begin position="192"/>
        <end position="208"/>
    </location>
</feature>
<evidence type="ECO:0000313" key="7">
    <source>
        <dbReference type="Proteomes" id="UP000035680"/>
    </source>
</evidence>
<dbReference type="PROSITE" id="PS51179">
    <property type="entry name" value="POU_3"/>
    <property type="match status" value="1"/>
</dbReference>
<keyword evidence="7" id="KW-1185">Reference proteome</keyword>
<dbReference type="Pfam" id="PF00157">
    <property type="entry name" value="Pou"/>
    <property type="match status" value="1"/>
</dbReference>
<evidence type="ECO:0000256" key="1">
    <source>
        <dbReference type="ARBA" id="ARBA00004123"/>
    </source>
</evidence>
<name>A0A0K0EW34_STRVS</name>
<dbReference type="PANTHER" id="PTHR11636:SF137">
    <property type="entry name" value="HOMEOBOX PROTEIN CEH-18"/>
    <property type="match status" value="1"/>
</dbReference>
<evidence type="ECO:0000313" key="8">
    <source>
        <dbReference type="WBParaSite" id="SVE_0073300.1"/>
    </source>
</evidence>
<sequence length="431" mass="50040">MNTAETDKGRKVLEVETNQDWMMNQNIHTSYCPPINDNPSMAPQQQPHYNSFYHPSFEELGGEFYYIPFPCNGEGNNYGFSGTTTYYHNVTECSYSNYYQGGYYYQYNYSQQYYPPYYHGNPSITYHHSDCYNTKTSGKYNHAQESSSQSSVKGIYTNKTEDYNHQYPHNDDTLNNHCTSNDNPQNYQEEVDNQKPLKNKDDKKDKVRESTCKPKLFEVIEFFRSSKKSIFGDDTTSLDTSDSQKNHETLDSNEIHKPVEANESLKNDEEENDRKIRNSTSSPPSNTIIPSKSRNPKNPHDLGTKALVDNIEDFANNFKNQRILLGFTQGDVGRHIGLRFGNEFSQTTISRFEALNLSCKNMLKIKPKLEEWLVSTKQLFEQGYSSYEINKQNLHNIIPKPFKVSEETRQIPDIGIIRCDDVNRKSRKRKK</sequence>
<dbReference type="Gene3D" id="1.10.260.40">
    <property type="entry name" value="lambda repressor-like DNA-binding domains"/>
    <property type="match status" value="1"/>
</dbReference>
<dbReference type="GO" id="GO:0000978">
    <property type="term" value="F:RNA polymerase II cis-regulatory region sequence-specific DNA binding"/>
    <property type="evidence" value="ECO:0007669"/>
    <property type="project" value="TreeGrafter"/>
</dbReference>
<dbReference type="PROSITE" id="PS00035">
    <property type="entry name" value="POU_1"/>
    <property type="match status" value="1"/>
</dbReference>
<feature type="region of interest" description="Disordered" evidence="5">
    <location>
        <begin position="161"/>
        <end position="208"/>
    </location>
</feature>
<feature type="region of interest" description="Disordered" evidence="5">
    <location>
        <begin position="231"/>
        <end position="304"/>
    </location>
</feature>
<evidence type="ECO:0000256" key="4">
    <source>
        <dbReference type="ARBA" id="ARBA00023242"/>
    </source>
</evidence>
<dbReference type="SUPFAM" id="SSF47413">
    <property type="entry name" value="lambda repressor-like DNA-binding domains"/>
    <property type="match status" value="1"/>
</dbReference>
<reference evidence="7" key="1">
    <citation type="submission" date="2014-07" db="EMBL/GenBank/DDBJ databases">
        <authorList>
            <person name="Martin A.A"/>
            <person name="De Silva N."/>
        </authorList>
    </citation>
    <scope>NUCLEOTIDE SEQUENCE</scope>
</reference>
<dbReference type="GO" id="GO:0005634">
    <property type="term" value="C:nucleus"/>
    <property type="evidence" value="ECO:0007669"/>
    <property type="project" value="UniProtKB-SubCell"/>
</dbReference>
<dbReference type="GO" id="GO:0000981">
    <property type="term" value="F:DNA-binding transcription factor activity, RNA polymerase II-specific"/>
    <property type="evidence" value="ECO:0007669"/>
    <property type="project" value="TreeGrafter"/>
</dbReference>
<keyword evidence="4" id="KW-0539">Nucleus</keyword>
<dbReference type="InterPro" id="IPR013847">
    <property type="entry name" value="POU"/>
</dbReference>
<dbReference type="PANTHER" id="PTHR11636">
    <property type="entry name" value="POU DOMAIN"/>
    <property type="match status" value="1"/>
</dbReference>
<keyword evidence="3" id="KW-0371">Homeobox</keyword>
<dbReference type="PROSITE" id="PS00465">
    <property type="entry name" value="POU_2"/>
    <property type="match status" value="1"/>
</dbReference>
<evidence type="ECO:0000256" key="3">
    <source>
        <dbReference type="ARBA" id="ARBA00023155"/>
    </source>
</evidence>
<evidence type="ECO:0000256" key="2">
    <source>
        <dbReference type="ARBA" id="ARBA00023125"/>
    </source>
</evidence>
<feature type="domain" description="POU-specific" evidence="6">
    <location>
        <begin position="303"/>
        <end position="377"/>
    </location>
</feature>